<dbReference type="Proteomes" id="UP000609064">
    <property type="component" value="Unassembled WGS sequence"/>
</dbReference>
<gene>
    <name evidence="2" type="ORF">GCM10011514_35520</name>
</gene>
<dbReference type="Gene3D" id="3.90.1570.10">
    <property type="entry name" value="tt1808, chain A"/>
    <property type="match status" value="1"/>
</dbReference>
<comment type="caution">
    <text evidence="2">The sequence shown here is derived from an EMBL/GenBank/DDBJ whole genome shotgun (WGS) entry which is preliminary data.</text>
</comment>
<dbReference type="SUPFAM" id="SSF52980">
    <property type="entry name" value="Restriction endonuclease-like"/>
    <property type="match status" value="1"/>
</dbReference>
<evidence type="ECO:0000313" key="2">
    <source>
        <dbReference type="EMBL" id="GGD68310.1"/>
    </source>
</evidence>
<dbReference type="EMBL" id="BMKK01000007">
    <property type="protein sequence ID" value="GGD68310.1"/>
    <property type="molecule type" value="Genomic_DNA"/>
</dbReference>
<reference evidence="2" key="2">
    <citation type="submission" date="2020-09" db="EMBL/GenBank/DDBJ databases">
        <authorList>
            <person name="Sun Q."/>
            <person name="Zhou Y."/>
        </authorList>
    </citation>
    <scope>NUCLEOTIDE SEQUENCE</scope>
    <source>
        <strain evidence="2">CGMCC 1.15958</strain>
    </source>
</reference>
<dbReference type="AlphaFoldDB" id="A0A916YYS4"/>
<sequence>MVKPVAEKIKSRTRKIPEKYIREIVNGKPYYYKGYKSVLNGSKQIEEIMGSSSLQSYLVGLIYGILFSKINRKNYTITTNETGLHLGHKNNLSTDIGIFLKEKVILSDNYFEVAPEVAIEVDVKIDTEDLDYVFSKSEEMMNFGTQKILWVITKHRKIMVFSKNTPTQVFDWNNDIAVMEGITLNLQQLLDDEGVDTLGV</sequence>
<reference evidence="2" key="1">
    <citation type="journal article" date="2014" name="Int. J. Syst. Evol. Microbiol.">
        <title>Complete genome sequence of Corynebacterium casei LMG S-19264T (=DSM 44701T), isolated from a smear-ripened cheese.</title>
        <authorList>
            <consortium name="US DOE Joint Genome Institute (JGI-PGF)"/>
            <person name="Walter F."/>
            <person name="Albersmeier A."/>
            <person name="Kalinowski J."/>
            <person name="Ruckert C."/>
        </authorList>
    </citation>
    <scope>NUCLEOTIDE SEQUENCE</scope>
    <source>
        <strain evidence="2">CGMCC 1.15958</strain>
    </source>
</reference>
<dbReference type="InterPro" id="IPR011335">
    <property type="entry name" value="Restrct_endonuc-II-like"/>
</dbReference>
<dbReference type="Pfam" id="PF05685">
    <property type="entry name" value="Uma2"/>
    <property type="match status" value="1"/>
</dbReference>
<feature type="domain" description="Putative restriction endonuclease" evidence="1">
    <location>
        <begin position="45"/>
        <end position="184"/>
    </location>
</feature>
<accession>A0A916YYS4</accession>
<dbReference type="InterPro" id="IPR008538">
    <property type="entry name" value="Uma2"/>
</dbReference>
<protein>
    <recommendedName>
        <fullName evidence="1">Putative restriction endonuclease domain-containing protein</fullName>
    </recommendedName>
</protein>
<evidence type="ECO:0000259" key="1">
    <source>
        <dbReference type="Pfam" id="PF05685"/>
    </source>
</evidence>
<proteinExistence type="predicted"/>
<organism evidence="2 3">
    <name type="scientific">Emticicia aquatilis</name>
    <dbReference type="NCBI Taxonomy" id="1537369"/>
    <lineage>
        <taxon>Bacteria</taxon>
        <taxon>Pseudomonadati</taxon>
        <taxon>Bacteroidota</taxon>
        <taxon>Cytophagia</taxon>
        <taxon>Cytophagales</taxon>
        <taxon>Leadbetterellaceae</taxon>
        <taxon>Emticicia</taxon>
    </lineage>
</organism>
<dbReference type="InterPro" id="IPR012296">
    <property type="entry name" value="Nuclease_put_TT1808"/>
</dbReference>
<evidence type="ECO:0000313" key="3">
    <source>
        <dbReference type="Proteomes" id="UP000609064"/>
    </source>
</evidence>
<dbReference type="RefSeq" id="WP_188767885.1">
    <property type="nucleotide sequence ID" value="NZ_BMKK01000007.1"/>
</dbReference>
<keyword evidence="3" id="KW-1185">Reference proteome</keyword>
<name>A0A916YYS4_9BACT</name>